<feature type="compositionally biased region" description="Low complexity" evidence="1">
    <location>
        <begin position="66"/>
        <end position="89"/>
    </location>
</feature>
<feature type="compositionally biased region" description="Low complexity" evidence="1">
    <location>
        <begin position="45"/>
        <end position="58"/>
    </location>
</feature>
<evidence type="ECO:0000313" key="2">
    <source>
        <dbReference type="EMBL" id="VEL42757.1"/>
    </source>
</evidence>
<dbReference type="Proteomes" id="UP000784294">
    <property type="component" value="Unassembled WGS sequence"/>
</dbReference>
<comment type="caution">
    <text evidence="2">The sequence shown here is derived from an EMBL/GenBank/DDBJ whole genome shotgun (WGS) entry which is preliminary data.</text>
</comment>
<reference evidence="2" key="1">
    <citation type="submission" date="2018-11" db="EMBL/GenBank/DDBJ databases">
        <authorList>
            <consortium name="Pathogen Informatics"/>
        </authorList>
    </citation>
    <scope>NUCLEOTIDE SEQUENCE</scope>
</reference>
<dbReference type="AlphaFoldDB" id="A0A3S5B801"/>
<keyword evidence="3" id="KW-1185">Reference proteome</keyword>
<sequence length="174" mass="17337">MLTTRLRGLSQSWAHFTEHEIAFELPPPNPLDQTSLVGSNPIGLASSSSASPAASSPAVGGTTGNPPSNTSASGVSSSASTAPATAGGSNPISSSQATGTSSNPATTSGSGTSGLPSGFPGSSSSGVMIRVRRSLMPNAAALGIRPVLRYLGAVDESKQDDHHLRFVLPNALVV</sequence>
<evidence type="ECO:0000256" key="1">
    <source>
        <dbReference type="SAM" id="MobiDB-lite"/>
    </source>
</evidence>
<name>A0A3S5B801_9PLAT</name>
<protein>
    <submittedName>
        <fullName evidence="2">Uncharacterized protein</fullName>
    </submittedName>
</protein>
<dbReference type="EMBL" id="CAAALY010276399">
    <property type="protein sequence ID" value="VEL42757.1"/>
    <property type="molecule type" value="Genomic_DNA"/>
</dbReference>
<accession>A0A3S5B801</accession>
<feature type="compositionally biased region" description="Low complexity" evidence="1">
    <location>
        <begin position="98"/>
        <end position="123"/>
    </location>
</feature>
<feature type="region of interest" description="Disordered" evidence="1">
    <location>
        <begin position="32"/>
        <end position="123"/>
    </location>
</feature>
<proteinExistence type="predicted"/>
<gene>
    <name evidence="2" type="ORF">PXEA_LOCUS36197</name>
</gene>
<evidence type="ECO:0000313" key="3">
    <source>
        <dbReference type="Proteomes" id="UP000784294"/>
    </source>
</evidence>
<organism evidence="2 3">
    <name type="scientific">Protopolystoma xenopodis</name>
    <dbReference type="NCBI Taxonomy" id="117903"/>
    <lineage>
        <taxon>Eukaryota</taxon>
        <taxon>Metazoa</taxon>
        <taxon>Spiralia</taxon>
        <taxon>Lophotrochozoa</taxon>
        <taxon>Platyhelminthes</taxon>
        <taxon>Monogenea</taxon>
        <taxon>Polyopisthocotylea</taxon>
        <taxon>Polystomatidea</taxon>
        <taxon>Polystomatidae</taxon>
        <taxon>Protopolystoma</taxon>
    </lineage>
</organism>